<dbReference type="AlphaFoldDB" id="A0A1V4L1E8"/>
<name>A0A1V4L1E8_PATFA</name>
<sequence>MYSEAPCKACNDGETQERLSQYDAFLCDGHQYVMRKDKVAAAEVPGFGHSCTGIILIDVALVTSGREGAAEQEVTRPFNLADEPEALAECDFGQSNPKKRRPPFVLQEYGTINKVMNP</sequence>
<dbReference type="Proteomes" id="UP000190648">
    <property type="component" value="Unassembled WGS sequence"/>
</dbReference>
<keyword evidence="2" id="KW-1185">Reference proteome</keyword>
<protein>
    <submittedName>
        <fullName evidence="1">Uncharacterized protein</fullName>
    </submittedName>
</protein>
<dbReference type="EMBL" id="LSYS01000634">
    <property type="protein sequence ID" value="OPJ90047.1"/>
    <property type="molecule type" value="Genomic_DNA"/>
</dbReference>
<evidence type="ECO:0000313" key="1">
    <source>
        <dbReference type="EMBL" id="OPJ90047.1"/>
    </source>
</evidence>
<comment type="caution">
    <text evidence="1">The sequence shown here is derived from an EMBL/GenBank/DDBJ whole genome shotgun (WGS) entry which is preliminary data.</text>
</comment>
<gene>
    <name evidence="1" type="ORF">AV530_007140</name>
</gene>
<reference evidence="1 2" key="1">
    <citation type="submission" date="2016-02" db="EMBL/GenBank/DDBJ databases">
        <title>Band-tailed pigeon sequencing and assembly.</title>
        <authorList>
            <person name="Soares A.E."/>
            <person name="Novak B.J."/>
            <person name="Rice E.S."/>
            <person name="O'Connell B."/>
            <person name="Chang D."/>
            <person name="Weber S."/>
            <person name="Shapiro B."/>
        </authorList>
    </citation>
    <scope>NUCLEOTIDE SEQUENCE [LARGE SCALE GENOMIC DNA]</scope>
    <source>
        <strain evidence="1">BTP2013</strain>
        <tissue evidence="1">Blood</tissue>
    </source>
</reference>
<proteinExistence type="predicted"/>
<evidence type="ECO:0000313" key="2">
    <source>
        <dbReference type="Proteomes" id="UP000190648"/>
    </source>
</evidence>
<accession>A0A1V4L1E8</accession>
<organism evidence="1 2">
    <name type="scientific">Patagioenas fasciata monilis</name>
    <dbReference type="NCBI Taxonomy" id="372326"/>
    <lineage>
        <taxon>Eukaryota</taxon>
        <taxon>Metazoa</taxon>
        <taxon>Chordata</taxon>
        <taxon>Craniata</taxon>
        <taxon>Vertebrata</taxon>
        <taxon>Euteleostomi</taxon>
        <taxon>Archelosauria</taxon>
        <taxon>Archosauria</taxon>
        <taxon>Dinosauria</taxon>
        <taxon>Saurischia</taxon>
        <taxon>Theropoda</taxon>
        <taxon>Coelurosauria</taxon>
        <taxon>Aves</taxon>
        <taxon>Neognathae</taxon>
        <taxon>Neoaves</taxon>
        <taxon>Columbimorphae</taxon>
        <taxon>Columbiformes</taxon>
        <taxon>Columbidae</taxon>
        <taxon>Patagioenas</taxon>
    </lineage>
</organism>